<reference evidence="3 4" key="1">
    <citation type="submission" date="2018-12" db="EMBL/GenBank/DDBJ databases">
        <authorList>
            <person name="Yang Y."/>
        </authorList>
    </citation>
    <scope>NUCLEOTIDE SEQUENCE [LARGE SCALE GENOMIC DNA]</scope>
    <source>
        <strain evidence="3 4">GSF71</strain>
    </source>
</reference>
<keyword evidence="2" id="KW-0732">Signal</keyword>
<evidence type="ECO:0000256" key="1">
    <source>
        <dbReference type="SAM" id="MobiDB-lite"/>
    </source>
</evidence>
<sequence length="278" mass="28265">MRRARLLHGIAVLLLSASGAAAQDRGGIGFGPEGVSPANLAQAFAQPARQPVFVNAARRGAPPGMRVTNPAQSRKEVHQQLIAKTRGDAGFLAGFHQGQPLAASRQPPVEFQPSITFIDAPFIVNNINSALNIAIGEGNSTDQGVATYGGGESYGSGESGGVAVEPSAPAQQPIPATSAPVTASADPAPRKGKTHTKGPNLPDVPRMPASMPDVPAGPAAPLPVAGQPDALATTLGPLPYLPFAMKNGGVQFNNANSAINIASGSGNFAGQRVKSIQR</sequence>
<accession>A0A433IZD2</accession>
<dbReference type="AlphaFoldDB" id="A0A433IZD2"/>
<feature type="compositionally biased region" description="Gly residues" evidence="1">
    <location>
        <begin position="147"/>
        <end position="160"/>
    </location>
</feature>
<feature type="signal peptide" evidence="2">
    <location>
        <begin position="1"/>
        <end position="22"/>
    </location>
</feature>
<protein>
    <recommendedName>
        <fullName evidence="5">DUF4157 domain-containing protein</fullName>
    </recommendedName>
</protein>
<dbReference type="EMBL" id="RZIJ01000054">
    <property type="protein sequence ID" value="RUQ60420.1"/>
    <property type="molecule type" value="Genomic_DNA"/>
</dbReference>
<comment type="caution">
    <text evidence="3">The sequence shown here is derived from an EMBL/GenBank/DDBJ whole genome shotgun (WGS) entry which is preliminary data.</text>
</comment>
<name>A0A433IZD2_9PROT</name>
<organism evidence="3 4">
    <name type="scientific">Azospirillum doebereinerae</name>
    <dbReference type="NCBI Taxonomy" id="92933"/>
    <lineage>
        <taxon>Bacteria</taxon>
        <taxon>Pseudomonadati</taxon>
        <taxon>Pseudomonadota</taxon>
        <taxon>Alphaproteobacteria</taxon>
        <taxon>Rhodospirillales</taxon>
        <taxon>Azospirillaceae</taxon>
        <taxon>Azospirillum</taxon>
    </lineage>
</organism>
<gene>
    <name evidence="3" type="ORF">EJ913_30605</name>
</gene>
<dbReference type="OrthoDB" id="7305733at2"/>
<evidence type="ECO:0000313" key="3">
    <source>
        <dbReference type="EMBL" id="RUQ60420.1"/>
    </source>
</evidence>
<dbReference type="RefSeq" id="WP_127005123.1">
    <property type="nucleotide sequence ID" value="NZ_JBNPXW010000021.1"/>
</dbReference>
<evidence type="ECO:0000256" key="2">
    <source>
        <dbReference type="SAM" id="SignalP"/>
    </source>
</evidence>
<proteinExistence type="predicted"/>
<keyword evidence="4" id="KW-1185">Reference proteome</keyword>
<dbReference type="Proteomes" id="UP000280346">
    <property type="component" value="Unassembled WGS sequence"/>
</dbReference>
<evidence type="ECO:0000313" key="4">
    <source>
        <dbReference type="Proteomes" id="UP000280346"/>
    </source>
</evidence>
<feature type="region of interest" description="Disordered" evidence="1">
    <location>
        <begin position="147"/>
        <end position="209"/>
    </location>
</feature>
<feature type="chain" id="PRO_5019447840" description="DUF4157 domain-containing protein" evidence="2">
    <location>
        <begin position="23"/>
        <end position="278"/>
    </location>
</feature>
<evidence type="ECO:0008006" key="5">
    <source>
        <dbReference type="Google" id="ProtNLM"/>
    </source>
</evidence>